<dbReference type="InterPro" id="IPR032111">
    <property type="entry name" value="Clostridium_phage_holin"/>
</dbReference>
<feature type="transmembrane region" description="Helical" evidence="1">
    <location>
        <begin position="6"/>
        <end position="24"/>
    </location>
</feature>
<evidence type="ECO:0000313" key="3">
    <source>
        <dbReference type="Proteomes" id="UP000027937"/>
    </source>
</evidence>
<keyword evidence="1" id="KW-0472">Membrane</keyword>
<keyword evidence="1" id="KW-0812">Transmembrane</keyword>
<reference evidence="2 3" key="1">
    <citation type="submission" date="2014-02" db="EMBL/GenBank/DDBJ databases">
        <title>Plasmidome dynamics in the species complex Clostridium novyi sensu lato converts strains of independent lineages into distinctly different pathogens.</title>
        <authorList>
            <person name="Skarin H."/>
            <person name="Segerman B."/>
        </authorList>
    </citation>
    <scope>NUCLEOTIDE SEQUENCE [LARGE SCALE GENOMIC DNA]</scope>
    <source>
        <strain evidence="2 3">NCTC 9693</strain>
    </source>
</reference>
<proteinExistence type="predicted"/>
<comment type="caution">
    <text evidence="2">The sequence shown here is derived from an EMBL/GenBank/DDBJ whole genome shotgun (WGS) entry which is preliminary data.</text>
</comment>
<evidence type="ECO:0000313" key="2">
    <source>
        <dbReference type="EMBL" id="KEI18238.1"/>
    </source>
</evidence>
<dbReference type="Proteomes" id="UP000027937">
    <property type="component" value="Unassembled WGS sequence"/>
</dbReference>
<organism evidence="2 3">
    <name type="scientific">Clostridium haemolyticum NCTC 9693</name>
    <dbReference type="NCBI Taxonomy" id="1443114"/>
    <lineage>
        <taxon>Bacteria</taxon>
        <taxon>Bacillati</taxon>
        <taxon>Bacillota</taxon>
        <taxon>Clostridia</taxon>
        <taxon>Eubacteriales</taxon>
        <taxon>Clostridiaceae</taxon>
        <taxon>Clostridium</taxon>
    </lineage>
</organism>
<feature type="transmembrane region" description="Helical" evidence="1">
    <location>
        <begin position="31"/>
        <end position="49"/>
    </location>
</feature>
<keyword evidence="3" id="KW-1185">Reference proteome</keyword>
<evidence type="ECO:0000256" key="1">
    <source>
        <dbReference type="SAM" id="Phobius"/>
    </source>
</evidence>
<dbReference type="Pfam" id="PF16079">
    <property type="entry name" value="Phage_holin_5_2"/>
    <property type="match status" value="1"/>
</dbReference>
<dbReference type="EMBL" id="JENX01000026">
    <property type="protein sequence ID" value="KEI18238.1"/>
    <property type="molecule type" value="Genomic_DNA"/>
</dbReference>
<dbReference type="RefSeq" id="WP_039228218.1">
    <property type="nucleotide sequence ID" value="NZ_JENX01000026.1"/>
</dbReference>
<sequence>MNYIVQQSFILIPVLYILGIMLKSTEKIKDWVIPWLLLIFGVIGATALMGFNASAIIQGVLVTGVTVYANQLVKQSTNKK</sequence>
<name>A0ABR4TGT7_CLOHA</name>
<keyword evidence="1" id="KW-1133">Transmembrane helix</keyword>
<gene>
    <name evidence="2" type="ORF">Z960_03695</name>
</gene>
<protein>
    <recommendedName>
        <fullName evidence="4">Holin</fullName>
    </recommendedName>
</protein>
<accession>A0ABR4TGT7</accession>
<evidence type="ECO:0008006" key="4">
    <source>
        <dbReference type="Google" id="ProtNLM"/>
    </source>
</evidence>